<evidence type="ECO:0000313" key="4">
    <source>
        <dbReference type="EMBL" id="SCQ24445.1"/>
    </source>
</evidence>
<gene>
    <name evidence="4" type="ORF">TFUB20_02507</name>
</gene>
<evidence type="ECO:0000259" key="3">
    <source>
        <dbReference type="Pfam" id="PF25221"/>
    </source>
</evidence>
<feature type="transmembrane region" description="Helical" evidence="1">
    <location>
        <begin position="386"/>
        <end position="407"/>
    </location>
</feature>
<feature type="transmembrane region" description="Helical" evidence="1">
    <location>
        <begin position="413"/>
        <end position="431"/>
    </location>
</feature>
<reference evidence="4 5" key="1">
    <citation type="submission" date="2016-09" db="EMBL/GenBank/DDBJ databases">
        <authorList>
            <person name="Capua I."/>
            <person name="De Benedictis P."/>
            <person name="Joannis T."/>
            <person name="Lombin L.H."/>
            <person name="Cattoli G."/>
        </authorList>
    </citation>
    <scope>NUCLEOTIDE SEQUENCE [LARGE SCALE GENOMIC DNA]</scope>
    <source>
        <strain evidence="4 5">UB20</strain>
    </source>
</reference>
<dbReference type="EMBL" id="FMMM01000078">
    <property type="protein sequence ID" value="SCQ24445.1"/>
    <property type="molecule type" value="Genomic_DNA"/>
</dbReference>
<sequence length="439" mass="50345" precursor="true">MIHHIKYPERVGKKCFLSHDHMVTNKIKKNMLKRKRNLHYGKGLLAVFLLSISLTINGQEADSGHRIRISLLTCSPGGEEAYTLYGHTAIRIQGTSEEKGPTRMLDYVFNYGIFDFSKPNFIYRFARGETDYILGVMDFETYLHEYRMRGSEVCEQELNLDSTEQTALLQALTVNALPENRVYRYNFFFDNCATRPAVMIEQAVRGKIAYAERPDEESFRDMINDCTRNHPWITFGCDLALGSPTDRTMTQRESLFIPARLKEAFAEAWIIRPDGSKRPLVSATRILTEEVENAPETTFFTPLVCGLIFFAVIALLSLIETRKKTYFRWLDVGLFFIAGAAGCVLFFLSFLSVHPCMWPNISLGWLHPLHGVGAIVMAVKKLNKAAYCYHFINFAALCAVPFGWIFLPQHLNIAFIPLMLSLMLRSGRYLIRRKTKHFE</sequence>
<dbReference type="Proteomes" id="UP000182057">
    <property type="component" value="Unassembled WGS sequence"/>
</dbReference>
<evidence type="ECO:0000313" key="5">
    <source>
        <dbReference type="Proteomes" id="UP000182057"/>
    </source>
</evidence>
<keyword evidence="1" id="KW-0472">Membrane</keyword>
<evidence type="ECO:0000259" key="2">
    <source>
        <dbReference type="Pfam" id="PF13387"/>
    </source>
</evidence>
<name>A0A1D3UTT9_TANFO</name>
<proteinExistence type="predicted"/>
<dbReference type="InterPro" id="IPR025178">
    <property type="entry name" value="Lnb_N"/>
</dbReference>
<dbReference type="Pfam" id="PF25221">
    <property type="entry name" value="5TMH_Lnb"/>
    <property type="match status" value="1"/>
</dbReference>
<dbReference type="AlphaFoldDB" id="A0A1D3UTT9"/>
<dbReference type="Pfam" id="PF13387">
    <property type="entry name" value="Lnb_N"/>
    <property type="match status" value="1"/>
</dbReference>
<keyword evidence="1" id="KW-1133">Transmembrane helix</keyword>
<feature type="transmembrane region" description="Helical" evidence="1">
    <location>
        <begin position="299"/>
        <end position="319"/>
    </location>
</feature>
<organism evidence="4 5">
    <name type="scientific">Tannerella forsythia</name>
    <name type="common">Bacteroides forsythus</name>
    <dbReference type="NCBI Taxonomy" id="28112"/>
    <lineage>
        <taxon>Bacteria</taxon>
        <taxon>Pseudomonadati</taxon>
        <taxon>Bacteroidota</taxon>
        <taxon>Bacteroidia</taxon>
        <taxon>Bacteroidales</taxon>
        <taxon>Tannerellaceae</taxon>
        <taxon>Tannerella</taxon>
    </lineage>
</organism>
<evidence type="ECO:0000256" key="1">
    <source>
        <dbReference type="SAM" id="Phobius"/>
    </source>
</evidence>
<feature type="domain" description="Lnb N-terminal periplasmic" evidence="2">
    <location>
        <begin position="64"/>
        <end position="211"/>
    </location>
</feature>
<feature type="domain" description="Lnb-like transmembrane" evidence="3">
    <location>
        <begin position="296"/>
        <end position="434"/>
    </location>
</feature>
<feature type="transmembrane region" description="Helical" evidence="1">
    <location>
        <begin position="357"/>
        <end position="379"/>
    </location>
</feature>
<dbReference type="InterPro" id="IPR057436">
    <property type="entry name" value="5TMH_Lnb"/>
</dbReference>
<feature type="transmembrane region" description="Helical" evidence="1">
    <location>
        <begin position="326"/>
        <end position="351"/>
    </location>
</feature>
<keyword evidence="1" id="KW-0812">Transmembrane</keyword>
<protein>
    <submittedName>
        <fullName evidence="4">Uncharacterized protein</fullName>
    </submittedName>
</protein>
<accession>A0A1D3UTT9</accession>